<feature type="region of interest" description="Disordered" evidence="2">
    <location>
        <begin position="289"/>
        <end position="331"/>
    </location>
</feature>
<dbReference type="EMBL" id="KB207106">
    <property type="protein sequence ID" value="ELP84811.1"/>
    <property type="molecule type" value="Genomic_DNA"/>
</dbReference>
<feature type="region of interest" description="Disordered" evidence="2">
    <location>
        <begin position="1"/>
        <end position="20"/>
    </location>
</feature>
<accession>L7FJL6</accession>
<dbReference type="GeneID" id="14883832"/>
<keyword evidence="4" id="KW-1185">Reference proteome</keyword>
<feature type="region of interest" description="Disordered" evidence="2">
    <location>
        <begin position="243"/>
        <end position="275"/>
    </location>
</feature>
<evidence type="ECO:0000256" key="2">
    <source>
        <dbReference type="SAM" id="MobiDB-lite"/>
    </source>
</evidence>
<evidence type="ECO:0000313" key="4">
    <source>
        <dbReference type="Proteomes" id="UP000014680"/>
    </source>
</evidence>
<protein>
    <submittedName>
        <fullName evidence="3">Uncharacterized protein</fullName>
    </submittedName>
</protein>
<dbReference type="AlphaFoldDB" id="L7FJL6"/>
<keyword evidence="1" id="KW-0175">Coiled coil</keyword>
<feature type="compositionally biased region" description="Basic and acidic residues" evidence="2">
    <location>
        <begin position="289"/>
        <end position="310"/>
    </location>
</feature>
<feature type="region of interest" description="Disordered" evidence="2">
    <location>
        <begin position="150"/>
        <end position="172"/>
    </location>
</feature>
<feature type="coiled-coil region" evidence="1">
    <location>
        <begin position="35"/>
        <end position="112"/>
    </location>
</feature>
<dbReference type="VEuPathDB" id="AmoebaDB:EIN_283570"/>
<evidence type="ECO:0000256" key="1">
    <source>
        <dbReference type="SAM" id="Coils"/>
    </source>
</evidence>
<name>L7FJL6_ENTIV</name>
<evidence type="ECO:0000313" key="3">
    <source>
        <dbReference type="EMBL" id="ELP84811.1"/>
    </source>
</evidence>
<dbReference type="Proteomes" id="UP000014680">
    <property type="component" value="Unassembled WGS sequence"/>
</dbReference>
<dbReference type="KEGG" id="eiv:EIN_283570"/>
<feature type="compositionally biased region" description="Basic and acidic residues" evidence="2">
    <location>
        <begin position="317"/>
        <end position="331"/>
    </location>
</feature>
<gene>
    <name evidence="3" type="ORF">EIN_283570</name>
</gene>
<proteinExistence type="predicted"/>
<feature type="compositionally biased region" description="Polar residues" evidence="2">
    <location>
        <begin position="1"/>
        <end position="12"/>
    </location>
</feature>
<sequence>MTCINQDQTKSIMNPPIPPQQGTTITIPFDEYVALRLADQKLEFMQRTNGDLKKEITVLQTEVTTFKKGLDEATFSYAQKMKQKEVFYEKQLEELRQKLDLKCREVENEKSLRIQSSIEGSMAKSKLTRLEQENQLLLEDCALVPQRKLPKAEPEPQHPRLGLPKVPSKPPISQEDIVKIQEMMISEKSLPKPVEHNPPIQEVLAPIKVDRSECYKMKPKKSRDDGVERKILRFCGAKELRSLKEKTEKEKRMSETHGKESGVKEEKNEYSTNERHVLRNKIDLRAEIKNLERNERYERSEKIDKGETSEKILTPRNKSEEKCEKKVTLLQ</sequence>
<reference evidence="3 4" key="1">
    <citation type="submission" date="2012-10" db="EMBL/GenBank/DDBJ databases">
        <authorList>
            <person name="Zafar N."/>
            <person name="Inman J."/>
            <person name="Hall N."/>
            <person name="Lorenzi H."/>
            <person name="Caler E."/>
        </authorList>
    </citation>
    <scope>NUCLEOTIDE SEQUENCE [LARGE SCALE GENOMIC DNA]</scope>
    <source>
        <strain evidence="3 4">IP1</strain>
    </source>
</reference>
<organism evidence="3 4">
    <name type="scientific">Entamoeba invadens IP1</name>
    <dbReference type="NCBI Taxonomy" id="370355"/>
    <lineage>
        <taxon>Eukaryota</taxon>
        <taxon>Amoebozoa</taxon>
        <taxon>Evosea</taxon>
        <taxon>Archamoebae</taxon>
        <taxon>Mastigamoebida</taxon>
        <taxon>Entamoebidae</taxon>
        <taxon>Entamoeba</taxon>
    </lineage>
</organism>
<dbReference type="RefSeq" id="XP_004184157.1">
    <property type="nucleotide sequence ID" value="XM_004184109.1"/>
</dbReference>